<feature type="coiled-coil region" evidence="1">
    <location>
        <begin position="24"/>
        <end position="51"/>
    </location>
</feature>
<dbReference type="STRING" id="714315.GCA_000516535_00685"/>
<dbReference type="Gene3D" id="3.50.40.10">
    <property type="entry name" value="Phenylalanyl-trna Synthetase, Chain B, domain 3"/>
    <property type="match status" value="1"/>
</dbReference>
<protein>
    <submittedName>
        <fullName evidence="3">B3/4 domain protein</fullName>
    </submittedName>
</protein>
<keyword evidence="1" id="KW-0175">Coiled coil</keyword>
<dbReference type="PANTHER" id="PTHR39209">
    <property type="match status" value="1"/>
</dbReference>
<gene>
    <name evidence="3" type="ORF">JCM16774_0687</name>
</gene>
<evidence type="ECO:0000259" key="2">
    <source>
        <dbReference type="SMART" id="SM00873"/>
    </source>
</evidence>
<proteinExistence type="predicted"/>
<dbReference type="PANTHER" id="PTHR39209:SF2">
    <property type="entry name" value="CYTOPLASMIC PROTEIN"/>
    <property type="match status" value="1"/>
</dbReference>
<dbReference type="Pfam" id="PF03483">
    <property type="entry name" value="B3_4"/>
    <property type="match status" value="1"/>
</dbReference>
<dbReference type="Proteomes" id="UP000321606">
    <property type="component" value="Chromosome"/>
</dbReference>
<dbReference type="AlphaFoldDB" id="A0A510J991"/>
<name>A0A510J991_9FUSO</name>
<evidence type="ECO:0000313" key="3">
    <source>
        <dbReference type="EMBL" id="BBM35757.1"/>
    </source>
</evidence>
<dbReference type="GO" id="GO:0003723">
    <property type="term" value="F:RNA binding"/>
    <property type="evidence" value="ECO:0007669"/>
    <property type="project" value="InterPro"/>
</dbReference>
<evidence type="ECO:0000256" key="1">
    <source>
        <dbReference type="SAM" id="Coils"/>
    </source>
</evidence>
<organism evidence="3 4">
    <name type="scientific">Pseudoleptotrichia goodfellowii</name>
    <dbReference type="NCBI Taxonomy" id="157692"/>
    <lineage>
        <taxon>Bacteria</taxon>
        <taxon>Fusobacteriati</taxon>
        <taxon>Fusobacteriota</taxon>
        <taxon>Fusobacteriia</taxon>
        <taxon>Fusobacteriales</taxon>
        <taxon>Leptotrichiaceae</taxon>
        <taxon>Pseudoleptotrichia</taxon>
    </lineage>
</organism>
<dbReference type="RefSeq" id="WP_026737255.1">
    <property type="nucleotide sequence ID" value="NZ_AP019822.1"/>
</dbReference>
<feature type="domain" description="B3/B4 tRNA-binding" evidence="2">
    <location>
        <begin position="64"/>
        <end position="213"/>
    </location>
</feature>
<dbReference type="SMART" id="SM00873">
    <property type="entry name" value="B3_4"/>
    <property type="match status" value="1"/>
</dbReference>
<evidence type="ECO:0000313" key="4">
    <source>
        <dbReference type="Proteomes" id="UP000321606"/>
    </source>
</evidence>
<dbReference type="GO" id="GO:0004826">
    <property type="term" value="F:phenylalanine-tRNA ligase activity"/>
    <property type="evidence" value="ECO:0007669"/>
    <property type="project" value="InterPro"/>
</dbReference>
<dbReference type="InterPro" id="IPR020825">
    <property type="entry name" value="Phe-tRNA_synthase-like_B3/B4"/>
</dbReference>
<dbReference type="OrthoDB" id="276580at2"/>
<reference evidence="3 4" key="1">
    <citation type="submission" date="2019-07" db="EMBL/GenBank/DDBJ databases">
        <title>Complete Genome Sequence of Leptotrichia goodfellowii Strain JCM 16774.</title>
        <authorList>
            <person name="Watanabe S."/>
            <person name="Cui L."/>
        </authorList>
    </citation>
    <scope>NUCLEOTIDE SEQUENCE [LARGE SCALE GENOMIC DNA]</scope>
    <source>
        <strain evidence="3 4">JCM16774</strain>
    </source>
</reference>
<dbReference type="SUPFAM" id="SSF56037">
    <property type="entry name" value="PheT/TilS domain"/>
    <property type="match status" value="1"/>
</dbReference>
<dbReference type="KEGG" id="lgo:JCM16774_0687"/>
<sequence length="236" mass="26735">MSKFIVNESFWNIFPEANIGVLLLENIDNSKESSENIVKLLEESNKEAKKHLTEDQLSKNPVIAIWREAYQKFKTKKGVRCSIEALLKRVEKGSGVSTINPLVDIYNVASLKYGLPVGAEDIETFEGDLVLGVTEGNDEFYALGDEENSPTLEGEICYKDDKGAVCRCFNWRDGQRTMITEKTRKAFVVIEYVNGEKNEDIEKALEMIAEYTEKELGAKKVSLKILNKNEDRINLI</sequence>
<dbReference type="InterPro" id="IPR005146">
    <property type="entry name" value="B3/B4_tRNA-bd"/>
</dbReference>
<accession>A0A510J991</accession>
<dbReference type="EMBL" id="AP019822">
    <property type="protein sequence ID" value="BBM35757.1"/>
    <property type="molecule type" value="Genomic_DNA"/>
</dbReference>